<dbReference type="Proteomes" id="UP000176902">
    <property type="component" value="Unassembled WGS sequence"/>
</dbReference>
<dbReference type="AlphaFoldDB" id="A0A1F5JYZ3"/>
<comment type="caution">
    <text evidence="1">The sequence shown here is derived from an EMBL/GenBank/DDBJ whole genome shotgun (WGS) entry which is preliminary data.</text>
</comment>
<sequence length="262" mass="29329">MISVGIEVFGGQRMLFPGINPALNIIAELKPKIFGIARARVCVPSPKQFVGSVLLEADKDFNTAVIAESPFKVAQSIKEPLIIAKDIPLSLHFKGEGYRELDLKAERVLIKKSPGMLLGLVLSGDLAGILLQPENGLSFENGMCVNRVWNDFQASFTEVPYYPNLYLDDPELLRNPIFFAQTEAVRKVVVGGFKENYRAEIWQAEQELGRMPSERELLFRLCQRVGVEVDVDNFHYTTEKIDAHIPSKQGKINIPSLTIENN</sequence>
<gene>
    <name evidence="1" type="ORF">A3C59_01975</name>
</gene>
<evidence type="ECO:0000313" key="2">
    <source>
        <dbReference type="Proteomes" id="UP000176902"/>
    </source>
</evidence>
<dbReference type="STRING" id="1797768.A3C59_01975"/>
<accession>A0A1F5JYZ3</accession>
<dbReference type="EMBL" id="MFCV01000005">
    <property type="protein sequence ID" value="OGE33856.1"/>
    <property type="molecule type" value="Genomic_DNA"/>
</dbReference>
<organism evidence="1 2">
    <name type="scientific">Candidatus Daviesbacteria bacterium RIFCSPHIGHO2_02_FULL_36_13</name>
    <dbReference type="NCBI Taxonomy" id="1797768"/>
    <lineage>
        <taxon>Bacteria</taxon>
        <taxon>Candidatus Daviesiibacteriota</taxon>
    </lineage>
</organism>
<evidence type="ECO:0000313" key="1">
    <source>
        <dbReference type="EMBL" id="OGE33856.1"/>
    </source>
</evidence>
<protein>
    <submittedName>
        <fullName evidence="1">Uncharacterized protein</fullName>
    </submittedName>
</protein>
<proteinExistence type="predicted"/>
<name>A0A1F5JYZ3_9BACT</name>
<reference evidence="1 2" key="1">
    <citation type="journal article" date="2016" name="Nat. Commun.">
        <title>Thousands of microbial genomes shed light on interconnected biogeochemical processes in an aquifer system.</title>
        <authorList>
            <person name="Anantharaman K."/>
            <person name="Brown C.T."/>
            <person name="Hug L.A."/>
            <person name="Sharon I."/>
            <person name="Castelle C.J."/>
            <person name="Probst A.J."/>
            <person name="Thomas B.C."/>
            <person name="Singh A."/>
            <person name="Wilkins M.J."/>
            <person name="Karaoz U."/>
            <person name="Brodie E.L."/>
            <person name="Williams K.H."/>
            <person name="Hubbard S.S."/>
            <person name="Banfield J.F."/>
        </authorList>
    </citation>
    <scope>NUCLEOTIDE SEQUENCE [LARGE SCALE GENOMIC DNA]</scope>
</reference>